<dbReference type="Proteomes" id="UP000280344">
    <property type="component" value="Chromosome"/>
</dbReference>
<reference evidence="5 6" key="1">
    <citation type="submission" date="2018-12" db="EMBL/GenBank/DDBJ databases">
        <title>Complete genome sequence of Flaviflexus sp. H23T48.</title>
        <authorList>
            <person name="Bae J.-W."/>
            <person name="Lee J.-Y."/>
        </authorList>
    </citation>
    <scope>NUCLEOTIDE SEQUENCE [LARGE SCALE GENOMIC DNA]</scope>
    <source>
        <strain evidence="5 6">H23T48</strain>
    </source>
</reference>
<dbReference type="GO" id="GO:0003824">
    <property type="term" value="F:catalytic activity"/>
    <property type="evidence" value="ECO:0007669"/>
    <property type="project" value="InterPro"/>
</dbReference>
<evidence type="ECO:0000259" key="4">
    <source>
        <dbReference type="PROSITE" id="PS51084"/>
    </source>
</evidence>
<dbReference type="GO" id="GO:0009117">
    <property type="term" value="P:nucleotide metabolic process"/>
    <property type="evidence" value="ECO:0007669"/>
    <property type="project" value="TreeGrafter"/>
</dbReference>
<dbReference type="PANTHER" id="PTHR46648:SF1">
    <property type="entry name" value="ADENOSINE 5'-MONOPHOSPHORAMIDASE HNT1"/>
    <property type="match status" value="1"/>
</dbReference>
<dbReference type="Pfam" id="PF01230">
    <property type="entry name" value="HIT"/>
    <property type="match status" value="1"/>
</dbReference>
<evidence type="ECO:0000256" key="3">
    <source>
        <dbReference type="PROSITE-ProRule" id="PRU00464"/>
    </source>
</evidence>
<evidence type="ECO:0000313" key="5">
    <source>
        <dbReference type="EMBL" id="AZQ76734.1"/>
    </source>
</evidence>
<dbReference type="EMBL" id="CP034593">
    <property type="protein sequence ID" value="AZQ76734.1"/>
    <property type="molecule type" value="Genomic_DNA"/>
</dbReference>
<evidence type="ECO:0000256" key="2">
    <source>
        <dbReference type="PIRSR" id="PIRSR601310-3"/>
    </source>
</evidence>
<evidence type="ECO:0000313" key="6">
    <source>
        <dbReference type="Proteomes" id="UP000280344"/>
    </source>
</evidence>
<feature type="active site" description="Tele-AMP-histidine intermediate" evidence="1">
    <location>
        <position position="92"/>
    </location>
</feature>
<dbReference type="Gene3D" id="3.30.428.10">
    <property type="entry name" value="HIT-like"/>
    <property type="match status" value="1"/>
</dbReference>
<dbReference type="PROSITE" id="PS51084">
    <property type="entry name" value="HIT_2"/>
    <property type="match status" value="1"/>
</dbReference>
<gene>
    <name evidence="5" type="ORF">EJ997_04625</name>
</gene>
<dbReference type="InterPro" id="IPR011146">
    <property type="entry name" value="HIT-like"/>
</dbReference>
<protein>
    <submittedName>
        <fullName evidence="5">HIT family protein</fullName>
    </submittedName>
</protein>
<dbReference type="RefSeq" id="WP_126703542.1">
    <property type="nucleotide sequence ID" value="NZ_CP034593.1"/>
</dbReference>
<sequence length="146" mass="16036">MSVYTMIINGEIPGRFVWADDVCVAISTIEPHADGHVLVVPREEIDKFTDLDDQTANHLFKVARTIGKVQETTFDVPRAGLVIAGYGVPHCHLHVIPMKSEKDLSFDSARKDVPAEELDATMTKLRTALIEAGHGDNVPEKMDSLG</sequence>
<feature type="short sequence motif" description="Histidine triad motif" evidence="2 3">
    <location>
        <begin position="90"/>
        <end position="94"/>
    </location>
</feature>
<dbReference type="PANTHER" id="PTHR46648">
    <property type="entry name" value="HIT FAMILY PROTEIN 1"/>
    <property type="match status" value="1"/>
</dbReference>
<feature type="domain" description="HIT" evidence="4">
    <location>
        <begin position="3"/>
        <end position="106"/>
    </location>
</feature>
<organism evidence="5 6">
    <name type="scientific">Flaviflexus ciconiae</name>
    <dbReference type="NCBI Taxonomy" id="2496867"/>
    <lineage>
        <taxon>Bacteria</taxon>
        <taxon>Bacillati</taxon>
        <taxon>Actinomycetota</taxon>
        <taxon>Actinomycetes</taxon>
        <taxon>Actinomycetales</taxon>
        <taxon>Actinomycetaceae</taxon>
        <taxon>Flaviflexus</taxon>
    </lineage>
</organism>
<proteinExistence type="predicted"/>
<keyword evidence="6" id="KW-1185">Reference proteome</keyword>
<dbReference type="InterPro" id="IPR001310">
    <property type="entry name" value="Histidine_triad_HIT"/>
</dbReference>
<dbReference type="AlphaFoldDB" id="A0A3Q9G1E5"/>
<dbReference type="OrthoDB" id="9784774at2"/>
<accession>A0A3Q9G1E5</accession>
<dbReference type="PRINTS" id="PR00332">
    <property type="entry name" value="HISTRIAD"/>
</dbReference>
<dbReference type="SUPFAM" id="SSF54197">
    <property type="entry name" value="HIT-like"/>
    <property type="match status" value="1"/>
</dbReference>
<dbReference type="InterPro" id="IPR036265">
    <property type="entry name" value="HIT-like_sf"/>
</dbReference>
<evidence type="ECO:0000256" key="1">
    <source>
        <dbReference type="PIRSR" id="PIRSR601310-1"/>
    </source>
</evidence>
<dbReference type="KEGG" id="flh:EJ997_04625"/>
<name>A0A3Q9G1E5_9ACTO</name>